<dbReference type="InterPro" id="IPR025662">
    <property type="entry name" value="Sigma_54_int_dom_ATP-bd_1"/>
</dbReference>
<dbReference type="AlphaFoldDB" id="A0A1C3EP55"/>
<feature type="transmembrane region" description="Helical" evidence="9">
    <location>
        <begin position="159"/>
        <end position="180"/>
    </location>
</feature>
<evidence type="ECO:0000256" key="3">
    <source>
        <dbReference type="ARBA" id="ARBA00023015"/>
    </source>
</evidence>
<dbReference type="Gene3D" id="1.10.8.60">
    <property type="match status" value="1"/>
</dbReference>
<feature type="transmembrane region" description="Helical" evidence="9">
    <location>
        <begin position="218"/>
        <end position="240"/>
    </location>
</feature>
<feature type="transmembrane region" description="Helical" evidence="9">
    <location>
        <begin position="192"/>
        <end position="212"/>
    </location>
</feature>
<gene>
    <name evidence="11" type="ORF">A6X21_03895</name>
</gene>
<dbReference type="PRINTS" id="PR01590">
    <property type="entry name" value="HTHFIS"/>
</dbReference>
<dbReference type="PROSITE" id="PS00675">
    <property type="entry name" value="SIGMA54_INTERACT_1"/>
    <property type="match status" value="1"/>
</dbReference>
<dbReference type="InterPro" id="IPR002078">
    <property type="entry name" value="Sigma_54_int"/>
</dbReference>
<keyword evidence="7" id="KW-0175">Coiled coil</keyword>
<evidence type="ECO:0000256" key="2">
    <source>
        <dbReference type="ARBA" id="ARBA00022840"/>
    </source>
</evidence>
<keyword evidence="1" id="KW-0547">Nucleotide-binding</keyword>
<dbReference type="InterPro" id="IPR025944">
    <property type="entry name" value="Sigma_54_int_dom_CS"/>
</dbReference>
<feature type="transmembrane region" description="Helical" evidence="9">
    <location>
        <begin position="408"/>
        <end position="431"/>
    </location>
</feature>
<accession>A0A1C3EP55</accession>
<dbReference type="GO" id="GO:0005524">
    <property type="term" value="F:ATP binding"/>
    <property type="evidence" value="ECO:0007669"/>
    <property type="project" value="UniProtKB-KW"/>
</dbReference>
<dbReference type="GO" id="GO:0043565">
    <property type="term" value="F:sequence-specific DNA binding"/>
    <property type="evidence" value="ECO:0007669"/>
    <property type="project" value="InterPro"/>
</dbReference>
<evidence type="ECO:0000256" key="8">
    <source>
        <dbReference type="SAM" id="MobiDB-lite"/>
    </source>
</evidence>
<feature type="domain" description="Sigma-54 factor interaction" evidence="10">
    <location>
        <begin position="686"/>
        <end position="915"/>
    </location>
</feature>
<name>A0A1C3EP55_9PLAN</name>
<evidence type="ECO:0000256" key="5">
    <source>
        <dbReference type="ARBA" id="ARBA00023159"/>
    </source>
</evidence>
<dbReference type="InterPro" id="IPR003593">
    <property type="entry name" value="AAA+_ATPase"/>
</dbReference>
<dbReference type="PANTHER" id="PTHR32071:SF117">
    <property type="entry name" value="PTS-DEPENDENT DIHYDROXYACETONE KINASE OPERON REGULATORY PROTEIN-RELATED"/>
    <property type="match status" value="1"/>
</dbReference>
<evidence type="ECO:0000256" key="7">
    <source>
        <dbReference type="SAM" id="Coils"/>
    </source>
</evidence>
<dbReference type="Gene3D" id="3.30.450.40">
    <property type="match status" value="1"/>
</dbReference>
<keyword evidence="6" id="KW-0804">Transcription</keyword>
<dbReference type="OrthoDB" id="9807827at2"/>
<dbReference type="InterPro" id="IPR009057">
    <property type="entry name" value="Homeodomain-like_sf"/>
</dbReference>
<dbReference type="EMBL" id="LYDR01000039">
    <property type="protein sequence ID" value="ODA35021.1"/>
    <property type="molecule type" value="Genomic_DNA"/>
</dbReference>
<keyword evidence="3" id="KW-0805">Transcription regulation</keyword>
<keyword evidence="5" id="KW-0010">Activator</keyword>
<feature type="transmembrane region" description="Helical" evidence="9">
    <location>
        <begin position="443"/>
        <end position="464"/>
    </location>
</feature>
<dbReference type="STRING" id="1841610.A6X21_03895"/>
<evidence type="ECO:0000259" key="10">
    <source>
        <dbReference type="PROSITE" id="PS50045"/>
    </source>
</evidence>
<protein>
    <submittedName>
        <fullName evidence="11">Sigma-54-dependent Fis family transcriptional regulator</fullName>
    </submittedName>
</protein>
<dbReference type="PANTHER" id="PTHR32071">
    <property type="entry name" value="TRANSCRIPTIONAL REGULATORY PROTEIN"/>
    <property type="match status" value="1"/>
</dbReference>
<reference evidence="11 12" key="1">
    <citation type="submission" date="2016-05" db="EMBL/GenBank/DDBJ databases">
        <title>Genomic and physiological characterization of Planctopirus sp. isolated from fresh water lake.</title>
        <authorList>
            <person name="Subhash Y."/>
            <person name="Ramana C."/>
        </authorList>
    </citation>
    <scope>NUCLEOTIDE SEQUENCE [LARGE SCALE GENOMIC DNA]</scope>
    <source>
        <strain evidence="11 12">JC280</strain>
    </source>
</reference>
<organism evidence="11 12">
    <name type="scientific">Planctopirus hydrillae</name>
    <dbReference type="NCBI Taxonomy" id="1841610"/>
    <lineage>
        <taxon>Bacteria</taxon>
        <taxon>Pseudomonadati</taxon>
        <taxon>Planctomycetota</taxon>
        <taxon>Planctomycetia</taxon>
        <taxon>Planctomycetales</taxon>
        <taxon>Planctomycetaceae</taxon>
        <taxon>Planctopirus</taxon>
    </lineage>
</organism>
<keyword evidence="12" id="KW-1185">Reference proteome</keyword>
<dbReference type="PROSITE" id="PS50045">
    <property type="entry name" value="SIGMA54_INTERACT_4"/>
    <property type="match status" value="1"/>
</dbReference>
<feature type="compositionally biased region" description="Low complexity" evidence="8">
    <location>
        <begin position="974"/>
        <end position="987"/>
    </location>
</feature>
<keyword evidence="9" id="KW-1133">Transmembrane helix</keyword>
<feature type="transmembrane region" description="Helical" evidence="9">
    <location>
        <begin position="374"/>
        <end position="396"/>
    </location>
</feature>
<dbReference type="InterPro" id="IPR029016">
    <property type="entry name" value="GAF-like_dom_sf"/>
</dbReference>
<evidence type="ECO:0000256" key="1">
    <source>
        <dbReference type="ARBA" id="ARBA00022741"/>
    </source>
</evidence>
<dbReference type="Proteomes" id="UP000094828">
    <property type="component" value="Unassembled WGS sequence"/>
</dbReference>
<dbReference type="CDD" id="cd00009">
    <property type="entry name" value="AAA"/>
    <property type="match status" value="1"/>
</dbReference>
<dbReference type="SUPFAM" id="SSF46689">
    <property type="entry name" value="Homeodomain-like"/>
    <property type="match status" value="1"/>
</dbReference>
<evidence type="ECO:0000313" key="11">
    <source>
        <dbReference type="EMBL" id="ODA35021.1"/>
    </source>
</evidence>
<evidence type="ECO:0000256" key="9">
    <source>
        <dbReference type="SAM" id="Phobius"/>
    </source>
</evidence>
<dbReference type="CDD" id="cd06174">
    <property type="entry name" value="MFS"/>
    <property type="match status" value="1"/>
</dbReference>
<keyword evidence="2" id="KW-0067">ATP-binding</keyword>
<evidence type="ECO:0000256" key="6">
    <source>
        <dbReference type="ARBA" id="ARBA00023163"/>
    </source>
</evidence>
<evidence type="ECO:0000256" key="4">
    <source>
        <dbReference type="ARBA" id="ARBA00023125"/>
    </source>
</evidence>
<feature type="transmembrane region" description="Helical" evidence="9">
    <location>
        <begin position="252"/>
        <end position="272"/>
    </location>
</feature>
<proteinExistence type="predicted"/>
<dbReference type="FunFam" id="3.40.50.300:FF:000006">
    <property type="entry name" value="DNA-binding transcriptional regulator NtrC"/>
    <property type="match status" value="1"/>
</dbReference>
<dbReference type="PROSITE" id="PS00688">
    <property type="entry name" value="SIGMA54_INTERACT_3"/>
    <property type="match status" value="1"/>
</dbReference>
<feature type="region of interest" description="Disordered" evidence="8">
    <location>
        <begin position="974"/>
        <end position="1039"/>
    </location>
</feature>
<feature type="coiled-coil region" evidence="7">
    <location>
        <begin position="635"/>
        <end position="662"/>
    </location>
</feature>
<dbReference type="InterPro" id="IPR058031">
    <property type="entry name" value="AAA_lid_NorR"/>
</dbReference>
<keyword evidence="9" id="KW-0812">Transmembrane</keyword>
<comment type="caution">
    <text evidence="11">The sequence shown here is derived from an EMBL/GenBank/DDBJ whole genome shotgun (WGS) entry which is preliminary data.</text>
</comment>
<dbReference type="Pfam" id="PF02954">
    <property type="entry name" value="HTH_8"/>
    <property type="match status" value="1"/>
</dbReference>
<dbReference type="InterPro" id="IPR002197">
    <property type="entry name" value="HTH_Fis"/>
</dbReference>
<keyword evidence="4" id="KW-0238">DNA-binding</keyword>
<dbReference type="GO" id="GO:0006355">
    <property type="term" value="P:regulation of DNA-templated transcription"/>
    <property type="evidence" value="ECO:0007669"/>
    <property type="project" value="InterPro"/>
</dbReference>
<feature type="transmembrane region" description="Helical" evidence="9">
    <location>
        <begin position="305"/>
        <end position="329"/>
    </location>
</feature>
<dbReference type="PROSITE" id="PS00676">
    <property type="entry name" value="SIGMA54_INTERACT_2"/>
    <property type="match status" value="1"/>
</dbReference>
<sequence>MSAARRWVRPVLAALGGCSLVYCMIALVYVATAPDVRLRCLLVDKPLQPGKLTSIIIRKTPGIEFKGPRPQPGDELLRIGEQRLGTSLDFFRYMDWLRTAPTPPGGRMLAGGDPLEQQLPKLVQEEGGPRWVEIEFYRPEDDKVYVASLAVQGVPLDEIGLTLVWFLFQLAIFSVSAIAFWRRPFDHPAQLFFSMCLVTISAFVGGFHWWVIAGNPWLNLPFAITAIMVPVVTFHFFLIYPRPKPPIDRYSFETLVGIYAIPIAALVLFLLAEWSIWWLMATTGISVEARALQMFGWLVALKNGVYIYVSIAAFYFAGIIAALVHGFWTTRNPVERNQVKWILWAGLIATLLIGYTLLLAGVSRADFALGGGRWPMFFASLVFMLAYAVGISRFKLMLVDQVVSRGMLYYVLSFGTTLVVSIAIAMTAVAAVSWREQLTSPQLVVVAAILVVTVGMFLWARDVWQRLVDRRFFREKYQLDKVLQRMNRAVGQLADAESLAQRMAGSCQDVIQAERAAIYLREGRSTNFRLIAAEGVWPNVSMQISTSADFVMTLAAATTLQAVPAASRDSMNPVQSFLRDLQAELIHALEVEGELSGFVVLGPRQTNGVYSAEDITFLTAMGQITGVALHCAKVHKDLSRLNEELRLKVDRIEQQKQQILMLQAEINESQEPDSPTPATEFDRGMIRGSSQALMEVLEVVRKAAASDSSVLITGESGTGKELLAQAIHANSPRRDGPLVIVHCAALSTGLLESELFGHVKGSFTGAYADKPGRFELANGGTLFLDEIGEIPLETQVKLLRVLQQRTFERVGSSETLRCDVRVVAATHKNLEQAIRDSRFREDLYYRLNVVHIALPALRERKDDLYELFRHFLKQAASKTGKRVFRIDESALAALLAYQWPGNIRELENVIERAVVLSESNTVTLADLPPALRRLETSAIRRTESGLQPLVVESVSSAEVAAVSEEQVAARHVAPLDSSPVSVPPASSGKSFTNSTKTITDRADSQSQATTSHEKSSASRSKGRGRKPLPRSLSVNETVWEAASNETGRFASDMSESEERQLLMKALEQCQGNKAEAARMLGLPRSTYFSKLKKYRLAN</sequence>
<dbReference type="Pfam" id="PF00158">
    <property type="entry name" value="Sigma54_activat"/>
    <property type="match status" value="1"/>
</dbReference>
<dbReference type="InterPro" id="IPR025943">
    <property type="entry name" value="Sigma_54_int_dom_ATP-bd_2"/>
</dbReference>
<dbReference type="SUPFAM" id="SSF52540">
    <property type="entry name" value="P-loop containing nucleoside triphosphate hydrolases"/>
    <property type="match status" value="1"/>
</dbReference>
<dbReference type="InterPro" id="IPR027417">
    <property type="entry name" value="P-loop_NTPase"/>
</dbReference>
<feature type="transmembrane region" description="Helical" evidence="9">
    <location>
        <begin position="341"/>
        <end position="362"/>
    </location>
</feature>
<dbReference type="RefSeq" id="WP_068846599.1">
    <property type="nucleotide sequence ID" value="NZ_LYDR01000039.1"/>
</dbReference>
<keyword evidence="9" id="KW-0472">Membrane</keyword>
<dbReference type="SMART" id="SM00382">
    <property type="entry name" value="AAA"/>
    <property type="match status" value="1"/>
</dbReference>
<feature type="compositionally biased region" description="Polar residues" evidence="8">
    <location>
        <begin position="988"/>
        <end position="997"/>
    </location>
</feature>
<evidence type="ECO:0000313" key="12">
    <source>
        <dbReference type="Proteomes" id="UP000094828"/>
    </source>
</evidence>
<dbReference type="Pfam" id="PF25601">
    <property type="entry name" value="AAA_lid_14"/>
    <property type="match status" value="1"/>
</dbReference>
<dbReference type="Gene3D" id="1.10.10.60">
    <property type="entry name" value="Homeodomain-like"/>
    <property type="match status" value="1"/>
</dbReference>
<dbReference type="FunFam" id="1.10.8.60:FF:000014">
    <property type="entry name" value="DNA-binding transcriptional regulator NtrC"/>
    <property type="match status" value="1"/>
</dbReference>
<dbReference type="Gene3D" id="3.40.50.300">
    <property type="entry name" value="P-loop containing nucleotide triphosphate hydrolases"/>
    <property type="match status" value="1"/>
</dbReference>
<dbReference type="SUPFAM" id="SSF55781">
    <property type="entry name" value="GAF domain-like"/>
    <property type="match status" value="1"/>
</dbReference>
<feature type="transmembrane region" description="Helical" evidence="9">
    <location>
        <begin position="12"/>
        <end position="32"/>
    </location>
</feature>